<reference evidence="1 2" key="1">
    <citation type="submission" date="2019-05" db="EMBL/GenBank/DDBJ databases">
        <title>Another draft genome of Portunus trituberculatus and its Hox gene families provides insights of decapod evolution.</title>
        <authorList>
            <person name="Jeong J.-H."/>
            <person name="Song I."/>
            <person name="Kim S."/>
            <person name="Choi T."/>
            <person name="Kim D."/>
            <person name="Ryu S."/>
            <person name="Kim W."/>
        </authorList>
    </citation>
    <scope>NUCLEOTIDE SEQUENCE [LARGE SCALE GENOMIC DNA]</scope>
    <source>
        <tissue evidence="1">Muscle</tissue>
    </source>
</reference>
<keyword evidence="2" id="KW-1185">Reference proteome</keyword>
<protein>
    <submittedName>
        <fullName evidence="1">Tigger transposable element-derived protein 1</fullName>
    </submittedName>
</protein>
<accession>A0A5B7HQZ1</accession>
<evidence type="ECO:0000313" key="2">
    <source>
        <dbReference type="Proteomes" id="UP000324222"/>
    </source>
</evidence>
<dbReference type="EMBL" id="VSRR010034242">
    <property type="protein sequence ID" value="MPC72159.1"/>
    <property type="molecule type" value="Genomic_DNA"/>
</dbReference>
<gene>
    <name evidence="1" type="primary">TIGD1_8</name>
    <name evidence="1" type="ORF">E2C01_066453</name>
</gene>
<evidence type="ECO:0000313" key="1">
    <source>
        <dbReference type="EMBL" id="MPC72159.1"/>
    </source>
</evidence>
<dbReference type="OrthoDB" id="6379965at2759"/>
<dbReference type="Proteomes" id="UP000324222">
    <property type="component" value="Unassembled WGS sequence"/>
</dbReference>
<proteinExistence type="predicted"/>
<organism evidence="1 2">
    <name type="scientific">Portunus trituberculatus</name>
    <name type="common">Swimming crab</name>
    <name type="synonym">Neptunus trituberculatus</name>
    <dbReference type="NCBI Taxonomy" id="210409"/>
    <lineage>
        <taxon>Eukaryota</taxon>
        <taxon>Metazoa</taxon>
        <taxon>Ecdysozoa</taxon>
        <taxon>Arthropoda</taxon>
        <taxon>Crustacea</taxon>
        <taxon>Multicrustacea</taxon>
        <taxon>Malacostraca</taxon>
        <taxon>Eumalacostraca</taxon>
        <taxon>Eucarida</taxon>
        <taxon>Decapoda</taxon>
        <taxon>Pleocyemata</taxon>
        <taxon>Brachyura</taxon>
        <taxon>Eubrachyura</taxon>
        <taxon>Portunoidea</taxon>
        <taxon>Portunidae</taxon>
        <taxon>Portuninae</taxon>
        <taxon>Portunus</taxon>
    </lineage>
</organism>
<comment type="caution">
    <text evidence="1">The sequence shown here is derived from an EMBL/GenBank/DDBJ whole genome shotgun (WGS) entry which is preliminary data.</text>
</comment>
<dbReference type="AlphaFoldDB" id="A0A5B7HQZ1"/>
<sequence>MNAASEKLWTECCNNFNGFPDSITEVKKDIVKLSQEVDFTEVDSLLQSHAEPLSNEALLELERAAAEKEEEEENEPEPVCGLDIKPLQNTFSFNDSAMELLQEHDPNHKRSNNVVNQMEQAMKIYRELYDEKRKKVKVHNLSSFQTCSYTIHFNHWTINFK</sequence>
<name>A0A5B7HQZ1_PORTR</name>